<dbReference type="CDD" id="cd01948">
    <property type="entry name" value="EAL"/>
    <property type="match status" value="1"/>
</dbReference>
<dbReference type="Gene3D" id="3.20.20.450">
    <property type="entry name" value="EAL domain"/>
    <property type="match status" value="1"/>
</dbReference>
<evidence type="ECO:0000313" key="3">
    <source>
        <dbReference type="Proteomes" id="UP001352263"/>
    </source>
</evidence>
<reference evidence="2 3" key="1">
    <citation type="submission" date="2023-10" db="EMBL/GenBank/DDBJ databases">
        <title>Noviherbaspirillum sp. CPCC 100848 genome assembly.</title>
        <authorList>
            <person name="Li X.Y."/>
            <person name="Fang X.M."/>
        </authorList>
    </citation>
    <scope>NUCLEOTIDE SEQUENCE [LARGE SCALE GENOMIC DNA]</scope>
    <source>
        <strain evidence="2 3">CPCC 100848</strain>
    </source>
</reference>
<accession>A0ABU6J3N0</accession>
<dbReference type="PANTHER" id="PTHR33121">
    <property type="entry name" value="CYCLIC DI-GMP PHOSPHODIESTERASE PDEF"/>
    <property type="match status" value="1"/>
</dbReference>
<keyword evidence="3" id="KW-1185">Reference proteome</keyword>
<gene>
    <name evidence="2" type="ORF">RY831_03600</name>
</gene>
<dbReference type="Pfam" id="PF00563">
    <property type="entry name" value="EAL"/>
    <property type="match status" value="1"/>
</dbReference>
<evidence type="ECO:0000313" key="2">
    <source>
        <dbReference type="EMBL" id="MEC4718219.1"/>
    </source>
</evidence>
<organism evidence="2 3">
    <name type="scientific">Noviherbaspirillum album</name>
    <dbReference type="NCBI Taxonomy" id="3080276"/>
    <lineage>
        <taxon>Bacteria</taxon>
        <taxon>Pseudomonadati</taxon>
        <taxon>Pseudomonadota</taxon>
        <taxon>Betaproteobacteria</taxon>
        <taxon>Burkholderiales</taxon>
        <taxon>Oxalobacteraceae</taxon>
        <taxon>Noviherbaspirillum</taxon>
    </lineage>
</organism>
<dbReference type="SUPFAM" id="SSF141868">
    <property type="entry name" value="EAL domain-like"/>
    <property type="match status" value="1"/>
</dbReference>
<comment type="caution">
    <text evidence="2">The sequence shown here is derived from an EMBL/GenBank/DDBJ whole genome shotgun (WGS) entry which is preliminary data.</text>
</comment>
<protein>
    <submittedName>
        <fullName evidence="2">EAL domain-containing protein</fullName>
    </submittedName>
</protein>
<dbReference type="Proteomes" id="UP001352263">
    <property type="component" value="Unassembled WGS sequence"/>
</dbReference>
<name>A0ABU6J3N0_9BURK</name>
<dbReference type="InterPro" id="IPR035919">
    <property type="entry name" value="EAL_sf"/>
</dbReference>
<dbReference type="SMART" id="SM00052">
    <property type="entry name" value="EAL"/>
    <property type="match status" value="1"/>
</dbReference>
<feature type="domain" description="EAL" evidence="1">
    <location>
        <begin position="1"/>
        <end position="233"/>
    </location>
</feature>
<evidence type="ECO:0000259" key="1">
    <source>
        <dbReference type="PROSITE" id="PS50883"/>
    </source>
</evidence>
<dbReference type="PANTHER" id="PTHR33121:SF79">
    <property type="entry name" value="CYCLIC DI-GMP PHOSPHODIESTERASE PDED-RELATED"/>
    <property type="match status" value="1"/>
</dbReference>
<dbReference type="InterPro" id="IPR001633">
    <property type="entry name" value="EAL_dom"/>
</dbReference>
<dbReference type="PROSITE" id="PS50883">
    <property type="entry name" value="EAL"/>
    <property type="match status" value="1"/>
</dbReference>
<proteinExistence type="predicted"/>
<dbReference type="InterPro" id="IPR050706">
    <property type="entry name" value="Cyclic-di-GMP_PDE-like"/>
</dbReference>
<sequence>MKEVIYPVFQPVLDLRTSKFGWLEALARIEGDATLRGHIDLIQRAEKEGFIHEIDLAMVDELIRQYDPAELPISVNLSVLTIEQHTDSLLSMLEDNPGPASSLILEITETLPIRDVQTVEDFCSIAKALGCQIAVDDCGAGYFTAELVMRLAPNIIKLSQSLVNRVSETQDFSLLLEIYGISSVTRARIVAEGIDTLDKLQLLSSMGCHYAQGYLIARPGRLQSFWNHHLYPAKLLSQTKVAVTSTYHQSVRYHTQKIA</sequence>
<dbReference type="RefSeq" id="WP_326504972.1">
    <property type="nucleotide sequence ID" value="NZ_JAWIIV010000002.1"/>
</dbReference>
<dbReference type="EMBL" id="JAWIIV010000002">
    <property type="protein sequence ID" value="MEC4718219.1"/>
    <property type="molecule type" value="Genomic_DNA"/>
</dbReference>